<proteinExistence type="predicted"/>
<evidence type="ECO:0000256" key="2">
    <source>
        <dbReference type="ARBA" id="ARBA00023134"/>
    </source>
</evidence>
<dbReference type="PANTHER" id="PTHR10903:SF184">
    <property type="entry name" value="GTP-BINDING PROTEIN A"/>
    <property type="match status" value="1"/>
</dbReference>
<dbReference type="Gene3D" id="3.40.50.300">
    <property type="entry name" value="P-loop containing nucleotide triphosphate hydrolases"/>
    <property type="match status" value="1"/>
</dbReference>
<dbReference type="PANTHER" id="PTHR10903">
    <property type="entry name" value="GTPASE, IMAP FAMILY MEMBER-RELATED"/>
    <property type="match status" value="1"/>
</dbReference>
<feature type="domain" description="AIG1-type G" evidence="3">
    <location>
        <begin position="211"/>
        <end position="328"/>
    </location>
</feature>
<evidence type="ECO:0000259" key="3">
    <source>
        <dbReference type="Pfam" id="PF04548"/>
    </source>
</evidence>
<evidence type="ECO:0000256" key="1">
    <source>
        <dbReference type="ARBA" id="ARBA00022741"/>
    </source>
</evidence>
<dbReference type="SUPFAM" id="SSF52540">
    <property type="entry name" value="P-loop containing nucleoside triphosphate hydrolases"/>
    <property type="match status" value="1"/>
</dbReference>
<dbReference type="AlphaFoldDB" id="A0A9N9AXL8"/>
<dbReference type="InterPro" id="IPR045058">
    <property type="entry name" value="GIMA/IAN/Toc"/>
</dbReference>
<accession>A0A9N9AXL8</accession>
<evidence type="ECO:0000313" key="5">
    <source>
        <dbReference type="Proteomes" id="UP000789739"/>
    </source>
</evidence>
<comment type="caution">
    <text evidence="4">The sequence shown here is derived from an EMBL/GenBank/DDBJ whole genome shotgun (WGS) entry which is preliminary data.</text>
</comment>
<name>A0A9N9AXL8_9GLOM</name>
<evidence type="ECO:0000313" key="4">
    <source>
        <dbReference type="EMBL" id="CAG8545948.1"/>
    </source>
</evidence>
<reference evidence="4" key="1">
    <citation type="submission" date="2021-06" db="EMBL/GenBank/DDBJ databases">
        <authorList>
            <person name="Kallberg Y."/>
            <person name="Tangrot J."/>
            <person name="Rosling A."/>
        </authorList>
    </citation>
    <scope>NUCLEOTIDE SEQUENCE</scope>
    <source>
        <strain evidence="4">BR232B</strain>
    </source>
</reference>
<protein>
    <submittedName>
        <fullName evidence="4">11392_t:CDS:1</fullName>
    </submittedName>
</protein>
<dbReference type="Proteomes" id="UP000789739">
    <property type="component" value="Unassembled WGS sequence"/>
</dbReference>
<dbReference type="OrthoDB" id="2443810at2759"/>
<dbReference type="EMBL" id="CAJVPI010000524">
    <property type="protein sequence ID" value="CAG8545948.1"/>
    <property type="molecule type" value="Genomic_DNA"/>
</dbReference>
<dbReference type="InterPro" id="IPR027417">
    <property type="entry name" value="P-loop_NTPase"/>
</dbReference>
<dbReference type="GO" id="GO:0005525">
    <property type="term" value="F:GTP binding"/>
    <property type="evidence" value="ECO:0007669"/>
    <property type="project" value="UniProtKB-KW"/>
</dbReference>
<sequence>MSYDGSYESIQKETVEKVLDTRLSDIIEVINDKLNELIDEVNKSRTEGKEQIMDGGTATPLVAGALVGAGGLGGYLVGNVADKEDTEREKMLLQDQRYRDAMGEVNQQIDANNQIKKQITDIEGKLNGTIPRQPNETDEHLKTQLAILTGNLRNGEGRLNGLKNELDKLRKELGGGSSLMNNSQGPEKEALRKIIKTLSNEDLPSEEQFVGSGKSTLANALSGTDKFQERQCARSVNNEVQIEEFEDNGIIYKIVDTVGLGDLHLSKEQVLSSLEGAVHVIGEGLNQILFVSNARSRVTKEEINVYKSLQEFIFDKNSVKHTTIVRTNFVNFMTEKECKRDERDLREIPELTEFIGTAGSDASSITNEKEKYEFFKKTLEEDAKDCEIIRKEDLKKILENYVTKLEKFDFCLSSSEYKKGNVKKREFKKLQQIIKRVKETLEKMKDDKEINYSADKKFDPKYSAKSKS</sequence>
<keyword evidence="5" id="KW-1185">Reference proteome</keyword>
<organism evidence="4 5">
    <name type="scientific">Paraglomus brasilianum</name>
    <dbReference type="NCBI Taxonomy" id="144538"/>
    <lineage>
        <taxon>Eukaryota</taxon>
        <taxon>Fungi</taxon>
        <taxon>Fungi incertae sedis</taxon>
        <taxon>Mucoromycota</taxon>
        <taxon>Glomeromycotina</taxon>
        <taxon>Glomeromycetes</taxon>
        <taxon>Paraglomerales</taxon>
        <taxon>Paraglomeraceae</taxon>
        <taxon>Paraglomus</taxon>
    </lineage>
</organism>
<keyword evidence="2" id="KW-0342">GTP-binding</keyword>
<dbReference type="InterPro" id="IPR006703">
    <property type="entry name" value="G_AIG1"/>
</dbReference>
<dbReference type="Pfam" id="PF04548">
    <property type="entry name" value="AIG1"/>
    <property type="match status" value="1"/>
</dbReference>
<gene>
    <name evidence="4" type="ORF">PBRASI_LOCUS4835</name>
</gene>
<keyword evidence="1" id="KW-0547">Nucleotide-binding</keyword>